<dbReference type="Proteomes" id="UP000265520">
    <property type="component" value="Unassembled WGS sequence"/>
</dbReference>
<proteinExistence type="predicted"/>
<evidence type="ECO:0000313" key="2">
    <source>
        <dbReference type="Proteomes" id="UP000265520"/>
    </source>
</evidence>
<dbReference type="EMBL" id="LXQA010487773">
    <property type="protein sequence ID" value="MCI54936.1"/>
    <property type="molecule type" value="Genomic_DNA"/>
</dbReference>
<reference evidence="1 2" key="1">
    <citation type="journal article" date="2018" name="Front. Plant Sci.">
        <title>Red Clover (Trifolium pratense) and Zigzag Clover (T. medium) - A Picture of Genomic Similarities and Differences.</title>
        <authorList>
            <person name="Dluhosova J."/>
            <person name="Istvanek J."/>
            <person name="Nedelnik J."/>
            <person name="Repkova J."/>
        </authorList>
    </citation>
    <scope>NUCLEOTIDE SEQUENCE [LARGE SCALE GENOMIC DNA]</scope>
    <source>
        <strain evidence="2">cv. 10/8</strain>
        <tissue evidence="1">Leaf</tissue>
    </source>
</reference>
<feature type="non-terminal residue" evidence="1">
    <location>
        <position position="66"/>
    </location>
</feature>
<keyword evidence="2" id="KW-1185">Reference proteome</keyword>
<evidence type="ECO:0000313" key="1">
    <source>
        <dbReference type="EMBL" id="MCI54936.1"/>
    </source>
</evidence>
<name>A0A392T446_9FABA</name>
<protein>
    <submittedName>
        <fullName evidence="1">Uncharacterized protein</fullName>
    </submittedName>
</protein>
<organism evidence="1 2">
    <name type="scientific">Trifolium medium</name>
    <dbReference type="NCBI Taxonomy" id="97028"/>
    <lineage>
        <taxon>Eukaryota</taxon>
        <taxon>Viridiplantae</taxon>
        <taxon>Streptophyta</taxon>
        <taxon>Embryophyta</taxon>
        <taxon>Tracheophyta</taxon>
        <taxon>Spermatophyta</taxon>
        <taxon>Magnoliopsida</taxon>
        <taxon>eudicotyledons</taxon>
        <taxon>Gunneridae</taxon>
        <taxon>Pentapetalae</taxon>
        <taxon>rosids</taxon>
        <taxon>fabids</taxon>
        <taxon>Fabales</taxon>
        <taxon>Fabaceae</taxon>
        <taxon>Papilionoideae</taxon>
        <taxon>50 kb inversion clade</taxon>
        <taxon>NPAAA clade</taxon>
        <taxon>Hologalegina</taxon>
        <taxon>IRL clade</taxon>
        <taxon>Trifolieae</taxon>
        <taxon>Trifolium</taxon>
    </lineage>
</organism>
<comment type="caution">
    <text evidence="1">The sequence shown here is derived from an EMBL/GenBank/DDBJ whole genome shotgun (WGS) entry which is preliminary data.</text>
</comment>
<accession>A0A392T446</accession>
<sequence length="66" mass="7760">MWMRTQIDVDEKDKGEQDKVVKGNTVSGMNVKKKKMNKTYMHGKRRSSERIKMNWFKRPIVGEGST</sequence>
<dbReference type="AlphaFoldDB" id="A0A392T446"/>